<name>A0A1V9VDG1_9BACT</name>
<feature type="domain" description="AMP-dependent synthetase/ligase" evidence="3">
    <location>
        <begin position="126"/>
        <end position="339"/>
    </location>
</feature>
<evidence type="ECO:0000259" key="3">
    <source>
        <dbReference type="Pfam" id="PF00501"/>
    </source>
</evidence>
<evidence type="ECO:0000256" key="1">
    <source>
        <dbReference type="ARBA" id="ARBA00022450"/>
    </source>
</evidence>
<dbReference type="RefSeq" id="WP_081560326.1">
    <property type="nucleotide sequence ID" value="NZ_JAMXDY010000002.1"/>
</dbReference>
<proteinExistence type="predicted"/>
<sequence>MRFDFKLLDFVECEKEFDKLAVCGSDKDLTWSELKNEVDSFKKKLQKYNLPKGHPVLIYGHKEVDFIVSIISCMSLGFPYIPIDTIYPKDRVDKIASIVKSAIKIDTIENKIDFNQSNISTSYLLSDPIIYIIFTSGSTGEPKGVQITQNSILDFEKWLNSDFGLSKDSVFMNQAPFSFDLSVYELVGFLSLGATIVLNSKDTIENHLLYFERLKKYSCDVWVSTPSFISKLLLSSEFEEKNIKSLKTFLFCGEVLPSNTVKRIKNSFPSSIVLNTYGPTEATVATTLIEITSDILEKYSKNLPVGYVKENSKINLLDIDEQNIGELEIVGDNVSIGYFKNEELNKQKFEKKYEKRSFRTGDFGYFEDGLLFFANRKDELIKLHGFRIELGEIDKELLSDKMVSESITIPLKRGNDVAKIISFVIGSKSLDIEVLKHNISKNLPYYMIPSDIVVLDKFPYNSNHKIDKNELINIYKSI</sequence>
<dbReference type="SUPFAM" id="SSF56801">
    <property type="entry name" value="Acetyl-CoA synthetase-like"/>
    <property type="match status" value="1"/>
</dbReference>
<dbReference type="Pfam" id="PF00501">
    <property type="entry name" value="AMP-binding"/>
    <property type="match status" value="2"/>
</dbReference>
<dbReference type="PANTHER" id="PTHR44845">
    <property type="entry name" value="CARRIER DOMAIN-CONTAINING PROTEIN"/>
    <property type="match status" value="1"/>
</dbReference>
<evidence type="ECO:0000256" key="2">
    <source>
        <dbReference type="ARBA" id="ARBA00022553"/>
    </source>
</evidence>
<dbReference type="GO" id="GO:0016874">
    <property type="term" value="F:ligase activity"/>
    <property type="evidence" value="ECO:0007669"/>
    <property type="project" value="UniProtKB-KW"/>
</dbReference>
<evidence type="ECO:0000313" key="4">
    <source>
        <dbReference type="EMBL" id="OQR42095.1"/>
    </source>
</evidence>
<dbReference type="PROSITE" id="PS00455">
    <property type="entry name" value="AMP_BINDING"/>
    <property type="match status" value="1"/>
</dbReference>
<feature type="domain" description="AMP-dependent synthetase/ligase" evidence="3">
    <location>
        <begin position="14"/>
        <end position="105"/>
    </location>
</feature>
<dbReference type="InterPro" id="IPR042099">
    <property type="entry name" value="ANL_N_sf"/>
</dbReference>
<keyword evidence="1" id="KW-0596">Phosphopantetheine</keyword>
<dbReference type="PANTHER" id="PTHR44845:SF6">
    <property type="entry name" value="BETA-ALANINE-ACTIVATING ENZYME"/>
    <property type="match status" value="1"/>
</dbReference>
<gene>
    <name evidence="4" type="ORF">AS859_01665</name>
</gene>
<dbReference type="Proteomes" id="UP000192599">
    <property type="component" value="Unassembled WGS sequence"/>
</dbReference>
<protein>
    <submittedName>
        <fullName evidence="4">D-alanine--poly(Phosphoribitol) ligase</fullName>
    </submittedName>
</protein>
<keyword evidence="2" id="KW-0597">Phosphoprotein</keyword>
<keyword evidence="4" id="KW-0436">Ligase</keyword>
<comment type="caution">
    <text evidence="4">The sequence shown here is derived from an EMBL/GenBank/DDBJ whole genome shotgun (WGS) entry which is preliminary data.</text>
</comment>
<organism evidence="4 5">
    <name type="scientific">Aliarcobacter cryaerophilus</name>
    <dbReference type="NCBI Taxonomy" id="28198"/>
    <lineage>
        <taxon>Bacteria</taxon>
        <taxon>Pseudomonadati</taxon>
        <taxon>Campylobacterota</taxon>
        <taxon>Epsilonproteobacteria</taxon>
        <taxon>Campylobacterales</taxon>
        <taxon>Arcobacteraceae</taxon>
        <taxon>Aliarcobacter</taxon>
    </lineage>
</organism>
<evidence type="ECO:0000313" key="5">
    <source>
        <dbReference type="Proteomes" id="UP000192599"/>
    </source>
</evidence>
<accession>A0A1V9VDG1</accession>
<dbReference type="Gene3D" id="3.30.300.30">
    <property type="match status" value="1"/>
</dbReference>
<dbReference type="InterPro" id="IPR045851">
    <property type="entry name" value="AMP-bd_C_sf"/>
</dbReference>
<dbReference type="EMBL" id="LNTC01000010">
    <property type="protein sequence ID" value="OQR42095.1"/>
    <property type="molecule type" value="Genomic_DNA"/>
</dbReference>
<dbReference type="AlphaFoldDB" id="A0A1V9VDG1"/>
<dbReference type="InterPro" id="IPR020845">
    <property type="entry name" value="AMP-binding_CS"/>
</dbReference>
<reference evidence="4 5" key="1">
    <citation type="submission" date="2017-04" db="EMBL/GenBank/DDBJ databases">
        <title>Accumulation and expression of multiple antibiotic resistance genes in Arcobacter cryaerophilus that thrives in sewage.</title>
        <authorList>
            <person name="Millar J.A."/>
            <person name="Raghavan R."/>
        </authorList>
    </citation>
    <scope>NUCLEOTIDE SEQUENCE [LARGE SCALE GENOMIC DNA]</scope>
    <source>
        <strain evidence="4 5">AZT-1</strain>
    </source>
</reference>
<dbReference type="Gene3D" id="3.40.50.12780">
    <property type="entry name" value="N-terminal domain of ligase-like"/>
    <property type="match status" value="1"/>
</dbReference>
<dbReference type="InterPro" id="IPR000873">
    <property type="entry name" value="AMP-dep_synth/lig_dom"/>
</dbReference>